<accession>A0ABY7NQT6</accession>
<dbReference type="Proteomes" id="UP001210865">
    <property type="component" value="Chromosome"/>
</dbReference>
<proteinExistence type="predicted"/>
<dbReference type="EMBL" id="CP115174">
    <property type="protein sequence ID" value="WBO23904.1"/>
    <property type="molecule type" value="Genomic_DNA"/>
</dbReference>
<keyword evidence="2" id="KW-1185">Reference proteome</keyword>
<name>A0ABY7NQT6_9SPHN</name>
<evidence type="ECO:0000313" key="1">
    <source>
        <dbReference type="EMBL" id="WBO23904.1"/>
    </source>
</evidence>
<evidence type="ECO:0000313" key="2">
    <source>
        <dbReference type="Proteomes" id="UP001210865"/>
    </source>
</evidence>
<sequence length="81" mass="9275">METGAYPVVEMPGVDPLFVEVQMRQRMATRYMQACPDLDRDAANDAADATWFTEWPDDPEPRTFEAANQVVDDDLSYWGEE</sequence>
<gene>
    <name evidence="1" type="ORF">PBT88_07290</name>
</gene>
<organism evidence="1 2">
    <name type="scientific">Sphingomonas abietis</name>
    <dbReference type="NCBI Taxonomy" id="3012344"/>
    <lineage>
        <taxon>Bacteria</taxon>
        <taxon>Pseudomonadati</taxon>
        <taxon>Pseudomonadota</taxon>
        <taxon>Alphaproteobacteria</taxon>
        <taxon>Sphingomonadales</taxon>
        <taxon>Sphingomonadaceae</taxon>
        <taxon>Sphingomonas</taxon>
    </lineage>
</organism>
<reference evidence="1 2" key="1">
    <citation type="submission" date="2022-12" db="EMBL/GenBank/DDBJ databases">
        <title>Sphingomonas abieness sp. nov., an endophytic bacterium isolated from Abies koreana.</title>
        <authorList>
            <person name="Jiang L."/>
            <person name="Lee J."/>
        </authorList>
    </citation>
    <scope>NUCLEOTIDE SEQUENCE [LARGE SCALE GENOMIC DNA]</scope>
    <source>
        <strain evidence="2">PAMB 00755</strain>
    </source>
</reference>
<dbReference type="RefSeq" id="WP_270078533.1">
    <property type="nucleotide sequence ID" value="NZ_CP115174.1"/>
</dbReference>
<protein>
    <submittedName>
        <fullName evidence="1">Uncharacterized protein</fullName>
    </submittedName>
</protein>